<keyword evidence="2 3" id="KW-0804">Transcription</keyword>
<dbReference type="EMBL" id="CP013099">
    <property type="protein sequence ID" value="ALP53081.1"/>
    <property type="molecule type" value="Genomic_DNA"/>
</dbReference>
<proteinExistence type="inferred from homology"/>
<evidence type="ECO:0000256" key="2">
    <source>
        <dbReference type="ARBA" id="ARBA00023163"/>
    </source>
</evidence>
<dbReference type="GO" id="GO:0006355">
    <property type="term" value="P:regulation of DNA-templated transcription"/>
    <property type="evidence" value="ECO:0007669"/>
    <property type="project" value="InterPro"/>
</dbReference>
<dbReference type="Proteomes" id="UP000055136">
    <property type="component" value="Chromosome"/>
</dbReference>
<name>A0A0S2TD52_9GAMM</name>
<dbReference type="AlphaFoldDB" id="A0A0S2TD52"/>
<accession>A0A0S2TD52</accession>
<reference evidence="4" key="1">
    <citation type="submission" date="2015-10" db="EMBL/GenBank/DDBJ databases">
        <title>Description of Candidatus Tenderia electrophaga gen. nov, sp. nov., an Uncultivated Electroautotroph from a Biocathode Enrichment.</title>
        <authorList>
            <person name="Eddie B.J."/>
            <person name="Malanoski A.P."/>
            <person name="Wang Z."/>
            <person name="Hall R.J."/>
            <person name="Oh S.D."/>
            <person name="Heiner C."/>
            <person name="Lin B."/>
            <person name="Strycharz-Glaven S.M."/>
        </authorList>
    </citation>
    <scope>NUCLEOTIDE SEQUENCE [LARGE SCALE GENOMIC DNA]</scope>
    <source>
        <strain evidence="4">NRL1</strain>
    </source>
</reference>
<comment type="similarity">
    <text evidence="3">Belongs to the Rsd/AlgQ family.</text>
</comment>
<evidence type="ECO:0000256" key="3">
    <source>
        <dbReference type="RuleBase" id="RU004409"/>
    </source>
</evidence>
<dbReference type="Gene3D" id="1.20.120.1370">
    <property type="entry name" value="Regulator of RNA polymerase sigma(70) subunit, domain 4"/>
    <property type="match status" value="1"/>
</dbReference>
<dbReference type="STRING" id="1748243.Tel_07885"/>
<organism evidence="4 5">
    <name type="scientific">Candidatus Tenderia electrophaga</name>
    <dbReference type="NCBI Taxonomy" id="1748243"/>
    <lineage>
        <taxon>Bacteria</taxon>
        <taxon>Pseudomonadati</taxon>
        <taxon>Pseudomonadota</taxon>
        <taxon>Gammaproteobacteria</taxon>
        <taxon>Candidatus Tenderiales</taxon>
        <taxon>Candidatus Tenderiaceae</taxon>
        <taxon>Candidatus Tenderia</taxon>
    </lineage>
</organism>
<dbReference type="KEGG" id="tee:Tel_07885"/>
<dbReference type="Pfam" id="PF04353">
    <property type="entry name" value="Rsd_AlgQ"/>
    <property type="match status" value="1"/>
</dbReference>
<evidence type="ECO:0000256" key="1">
    <source>
        <dbReference type="ARBA" id="ARBA00023015"/>
    </source>
</evidence>
<keyword evidence="5" id="KW-1185">Reference proteome</keyword>
<dbReference type="InterPro" id="IPR007448">
    <property type="entry name" value="Sigma70_reg_Rsd_AlgQ"/>
</dbReference>
<dbReference type="InterPro" id="IPR038309">
    <property type="entry name" value="Rsd/AlgQ_sf"/>
</dbReference>
<evidence type="ECO:0000313" key="4">
    <source>
        <dbReference type="EMBL" id="ALP53081.1"/>
    </source>
</evidence>
<sequence length="137" mass="16019">MVMIQRLVGARTEMLSLYTMLAKQKPFGDISDVQMLLQEFCQSLVDYTANAHFQLYRYFAENNERRKEIYDVATNIYPDILDSTNTILDFNDKYDCSDQCSRFNNLESDLSRLGEILADRIELEDRLITAFGYNLDN</sequence>
<gene>
    <name evidence="4" type="ORF">Tel_07885</name>
</gene>
<evidence type="ECO:0008006" key="6">
    <source>
        <dbReference type="Google" id="ProtNLM"/>
    </source>
</evidence>
<protein>
    <recommendedName>
        <fullName evidence="6">Rsd/AlgQ family anti-sigma factor</fullName>
    </recommendedName>
</protein>
<evidence type="ECO:0000313" key="5">
    <source>
        <dbReference type="Proteomes" id="UP000055136"/>
    </source>
</evidence>
<keyword evidence="1 3" id="KW-0805">Transcription regulation</keyword>